<evidence type="ECO:0000256" key="1">
    <source>
        <dbReference type="SAM" id="MobiDB-lite"/>
    </source>
</evidence>
<proteinExistence type="predicted"/>
<sequence>MTMSSRASDEPSTGRRGRLDSRSMRISHRALSTERSPPPFVTRPPRGARRMFKAGVRRIGVGVTMLGALVFAACGGDTQSLNPLDGGTNALEDASAPTKDAGGKDSAVEDAGGKDAGGDAAVVPLSCTGNSALDIVGNYVAGDGAQHWIRKTATATTYTRVPAGKADNAKPPTLWKISQVCSDQKAFIATSPTGKFARIDWTGTASALQLCVPIEEAASVADVLAIGATTPGSPTGCQGKAWTTLTAKDGGL</sequence>
<reference evidence="3 4" key="1">
    <citation type="submission" date="2015-08" db="EMBL/GenBank/DDBJ databases">
        <authorList>
            <person name="Babu N.S."/>
            <person name="Beckwith C.J."/>
            <person name="Beseler K.G."/>
            <person name="Brison A."/>
            <person name="Carone J.V."/>
            <person name="Caskin T.P."/>
            <person name="Diamond M."/>
            <person name="Durham M.E."/>
            <person name="Foxe J.M."/>
            <person name="Go M."/>
            <person name="Henderson B.A."/>
            <person name="Jones I.B."/>
            <person name="McGettigan J.A."/>
            <person name="Micheletti S.J."/>
            <person name="Nasrallah M.E."/>
            <person name="Ortiz D."/>
            <person name="Piller C.R."/>
            <person name="Privatt S.R."/>
            <person name="Schneider S.L."/>
            <person name="Sharp S."/>
            <person name="Smith T.C."/>
            <person name="Stanton J.D."/>
            <person name="Ullery H.E."/>
            <person name="Wilson R.J."/>
            <person name="Serrano M.G."/>
            <person name="Buck G."/>
            <person name="Lee V."/>
            <person name="Wang Y."/>
            <person name="Carvalho R."/>
            <person name="Voegtly L."/>
            <person name="Shi R."/>
            <person name="Duckworth R."/>
            <person name="Johnson A."/>
            <person name="Loviza R."/>
            <person name="Walstead R."/>
            <person name="Shah Z."/>
            <person name="Kiflezghi M."/>
            <person name="Wade K."/>
            <person name="Ball S.L."/>
            <person name="Bradley K.W."/>
            <person name="Asai D.J."/>
            <person name="Bowman C.A."/>
            <person name="Russell D.A."/>
            <person name="Pope W.H."/>
            <person name="Jacobs-Sera D."/>
            <person name="Hendrix R.W."/>
            <person name="Hatfull G.F."/>
        </authorList>
    </citation>
    <scope>NUCLEOTIDE SEQUENCE [LARGE SCALE GENOMIC DNA]</scope>
    <source>
        <strain evidence="3 4">DSM 27648</strain>
    </source>
</reference>
<keyword evidence="2" id="KW-1133">Transmembrane helix</keyword>
<keyword evidence="2" id="KW-0472">Membrane</keyword>
<keyword evidence="2" id="KW-0812">Transmembrane</keyword>
<protein>
    <submittedName>
        <fullName evidence="3">Uncharacterized protein</fullName>
    </submittedName>
</protein>
<evidence type="ECO:0000313" key="4">
    <source>
        <dbReference type="Proteomes" id="UP000064967"/>
    </source>
</evidence>
<dbReference type="AlphaFoldDB" id="A0A0K1Q432"/>
<feature type="region of interest" description="Disordered" evidence="1">
    <location>
        <begin position="84"/>
        <end position="115"/>
    </location>
</feature>
<evidence type="ECO:0000256" key="2">
    <source>
        <dbReference type="SAM" id="Phobius"/>
    </source>
</evidence>
<feature type="compositionally biased region" description="Basic and acidic residues" evidence="1">
    <location>
        <begin position="101"/>
        <end position="115"/>
    </location>
</feature>
<feature type="transmembrane region" description="Helical" evidence="2">
    <location>
        <begin position="55"/>
        <end position="73"/>
    </location>
</feature>
<gene>
    <name evidence="3" type="ORF">AKJ09_07171</name>
</gene>
<accession>A0A0K1Q432</accession>
<name>A0A0K1Q432_9BACT</name>
<feature type="region of interest" description="Disordered" evidence="1">
    <location>
        <begin position="1"/>
        <end position="46"/>
    </location>
</feature>
<dbReference type="KEGG" id="llu:AKJ09_07171"/>
<dbReference type="STRING" id="1391654.AKJ09_07171"/>
<organism evidence="3 4">
    <name type="scientific">Labilithrix luteola</name>
    <dbReference type="NCBI Taxonomy" id="1391654"/>
    <lineage>
        <taxon>Bacteria</taxon>
        <taxon>Pseudomonadati</taxon>
        <taxon>Myxococcota</taxon>
        <taxon>Polyangia</taxon>
        <taxon>Polyangiales</taxon>
        <taxon>Labilitrichaceae</taxon>
        <taxon>Labilithrix</taxon>
    </lineage>
</organism>
<feature type="compositionally biased region" description="Basic and acidic residues" evidence="1">
    <location>
        <begin position="7"/>
        <end position="23"/>
    </location>
</feature>
<dbReference type="Proteomes" id="UP000064967">
    <property type="component" value="Chromosome"/>
</dbReference>
<evidence type="ECO:0000313" key="3">
    <source>
        <dbReference type="EMBL" id="AKV00508.1"/>
    </source>
</evidence>
<keyword evidence="4" id="KW-1185">Reference proteome</keyword>
<dbReference type="EMBL" id="CP012333">
    <property type="protein sequence ID" value="AKV00508.1"/>
    <property type="molecule type" value="Genomic_DNA"/>
</dbReference>